<evidence type="ECO:0008006" key="4">
    <source>
        <dbReference type="Google" id="ProtNLM"/>
    </source>
</evidence>
<keyword evidence="3" id="KW-1185">Reference proteome</keyword>
<organism evidence="2 3">
    <name type="scientific">Phytohabitans aurantiacus</name>
    <dbReference type="NCBI Taxonomy" id="3016789"/>
    <lineage>
        <taxon>Bacteria</taxon>
        <taxon>Bacillati</taxon>
        <taxon>Actinomycetota</taxon>
        <taxon>Actinomycetes</taxon>
        <taxon>Micromonosporales</taxon>
        <taxon>Micromonosporaceae</taxon>
    </lineage>
</organism>
<gene>
    <name evidence="2" type="ORF">Pa4123_86260</name>
</gene>
<dbReference type="Proteomes" id="UP001144280">
    <property type="component" value="Unassembled WGS sequence"/>
</dbReference>
<evidence type="ECO:0000256" key="1">
    <source>
        <dbReference type="SAM" id="MobiDB-lite"/>
    </source>
</evidence>
<sequence length="120" mass="13009">MPCTTTAPADCVTSSAACWLGGAAACGDDSSACDVAELTAIRTSVRGTLDVLAEAGMLDEDRTPTIERWFDRRIADLPQPMIKELRIWFEVMRHGSTTPPRRRPRADETTGPSSTSRCPP</sequence>
<dbReference type="EMBL" id="BSDI01000083">
    <property type="protein sequence ID" value="GLI03348.1"/>
    <property type="molecule type" value="Genomic_DNA"/>
</dbReference>
<proteinExistence type="predicted"/>
<name>A0ABQ5RAT3_9ACTN</name>
<comment type="caution">
    <text evidence="2">The sequence shown here is derived from an EMBL/GenBank/DDBJ whole genome shotgun (WGS) entry which is preliminary data.</text>
</comment>
<reference evidence="2" key="1">
    <citation type="submission" date="2022-12" db="EMBL/GenBank/DDBJ databases">
        <title>New Phytohabitans aurantiacus sp. RD004123 nov., an actinomycete isolated from soil.</title>
        <authorList>
            <person name="Triningsih D.W."/>
            <person name="Harunari E."/>
            <person name="Igarashi Y."/>
        </authorList>
    </citation>
    <scope>NUCLEOTIDE SEQUENCE</scope>
    <source>
        <strain evidence="2">RD004123</strain>
    </source>
</reference>
<evidence type="ECO:0000313" key="3">
    <source>
        <dbReference type="Proteomes" id="UP001144280"/>
    </source>
</evidence>
<feature type="region of interest" description="Disordered" evidence="1">
    <location>
        <begin position="94"/>
        <end position="120"/>
    </location>
</feature>
<evidence type="ECO:0000313" key="2">
    <source>
        <dbReference type="EMBL" id="GLI03348.1"/>
    </source>
</evidence>
<protein>
    <recommendedName>
        <fullName evidence="4">DUF222 domain-containing protein</fullName>
    </recommendedName>
</protein>
<feature type="compositionally biased region" description="Polar residues" evidence="1">
    <location>
        <begin position="110"/>
        <end position="120"/>
    </location>
</feature>
<accession>A0ABQ5RAT3</accession>